<evidence type="ECO:0000256" key="2">
    <source>
        <dbReference type="SAM" id="SignalP"/>
    </source>
</evidence>
<dbReference type="InterPro" id="IPR011051">
    <property type="entry name" value="RmlC_Cupin_sf"/>
</dbReference>
<dbReference type="PANTHER" id="PTHR35848">
    <property type="entry name" value="OXALATE-BINDING PROTEIN"/>
    <property type="match status" value="1"/>
</dbReference>
<evidence type="ECO:0000313" key="4">
    <source>
        <dbReference type="EMBL" id="RFU18288.1"/>
    </source>
</evidence>
<gene>
    <name evidence="4" type="ORF">D0Y96_01560</name>
</gene>
<organism evidence="4 5">
    <name type="scientific">Paracidobacterium acidisoli</name>
    <dbReference type="NCBI Taxonomy" id="2303751"/>
    <lineage>
        <taxon>Bacteria</taxon>
        <taxon>Pseudomonadati</taxon>
        <taxon>Acidobacteriota</taxon>
        <taxon>Terriglobia</taxon>
        <taxon>Terriglobales</taxon>
        <taxon>Acidobacteriaceae</taxon>
        <taxon>Paracidobacterium</taxon>
    </lineage>
</organism>
<proteinExistence type="predicted"/>
<dbReference type="Gene3D" id="2.60.120.10">
    <property type="entry name" value="Jelly Rolls"/>
    <property type="match status" value="1"/>
</dbReference>
<dbReference type="SUPFAM" id="SSF51182">
    <property type="entry name" value="RmlC-like cupins"/>
    <property type="match status" value="1"/>
</dbReference>
<dbReference type="GO" id="GO:0046872">
    <property type="term" value="F:metal ion binding"/>
    <property type="evidence" value="ECO:0007669"/>
    <property type="project" value="UniProtKB-KW"/>
</dbReference>
<dbReference type="OrthoDB" id="9792093at2"/>
<evidence type="ECO:0000256" key="1">
    <source>
        <dbReference type="ARBA" id="ARBA00022723"/>
    </source>
</evidence>
<feature type="signal peptide" evidence="2">
    <location>
        <begin position="1"/>
        <end position="22"/>
    </location>
</feature>
<feature type="chain" id="PRO_5017076915" evidence="2">
    <location>
        <begin position="23"/>
        <end position="139"/>
    </location>
</feature>
<keyword evidence="5" id="KW-1185">Reference proteome</keyword>
<keyword evidence="2" id="KW-0732">Signal</keyword>
<dbReference type="InterPro" id="IPR014710">
    <property type="entry name" value="RmlC-like_jellyroll"/>
</dbReference>
<comment type="caution">
    <text evidence="4">The sequence shown here is derived from an EMBL/GenBank/DDBJ whole genome shotgun (WGS) entry which is preliminary data.</text>
</comment>
<feature type="domain" description="Cupin type-2" evidence="3">
    <location>
        <begin position="66"/>
        <end position="133"/>
    </location>
</feature>
<evidence type="ECO:0000313" key="5">
    <source>
        <dbReference type="Proteomes" id="UP000264702"/>
    </source>
</evidence>
<name>A0A372ITR6_9BACT</name>
<keyword evidence="1" id="KW-0479">Metal-binding</keyword>
<protein>
    <submittedName>
        <fullName evidence="4">Cupin domain-containing protein</fullName>
    </submittedName>
</protein>
<dbReference type="RefSeq" id="WP_117297580.1">
    <property type="nucleotide sequence ID" value="NZ_QVQT02000001.1"/>
</dbReference>
<dbReference type="Pfam" id="PF07883">
    <property type="entry name" value="Cupin_2"/>
    <property type="match status" value="1"/>
</dbReference>
<reference evidence="4 5" key="1">
    <citation type="submission" date="2018-08" db="EMBL/GenBank/DDBJ databases">
        <title>Acidipila sp. 4G-K13, an acidobacterium isolated from forest soil.</title>
        <authorList>
            <person name="Gao Z.-H."/>
            <person name="Qiu L.-H."/>
        </authorList>
    </citation>
    <scope>NUCLEOTIDE SEQUENCE [LARGE SCALE GENOMIC DNA]</scope>
    <source>
        <strain evidence="4 5">4G-K13</strain>
    </source>
</reference>
<sequence length="139" mass="15022">MEKSRRVLCQALPLLFTSMAWADSETLSSFAKPFDELPVHESGANISRAILNGVTHEGGYLEVHETTLAPGSMPHPPHHHEHEELFLLSKGTVAVTINGKTTQLNAGSAAFVHSNEVHGVRNTGNEPAQYFVVAIGKEA</sequence>
<dbReference type="Proteomes" id="UP000264702">
    <property type="component" value="Unassembled WGS sequence"/>
</dbReference>
<dbReference type="AlphaFoldDB" id="A0A372ITR6"/>
<dbReference type="InterPro" id="IPR051610">
    <property type="entry name" value="GPI/OXD"/>
</dbReference>
<evidence type="ECO:0000259" key="3">
    <source>
        <dbReference type="Pfam" id="PF07883"/>
    </source>
</evidence>
<dbReference type="EMBL" id="QVQT01000001">
    <property type="protein sequence ID" value="RFU18288.1"/>
    <property type="molecule type" value="Genomic_DNA"/>
</dbReference>
<accession>A0A372ITR6</accession>
<dbReference type="InterPro" id="IPR013096">
    <property type="entry name" value="Cupin_2"/>
</dbReference>